<feature type="region of interest" description="Disordered" evidence="1">
    <location>
        <begin position="25"/>
        <end position="48"/>
    </location>
</feature>
<keyword evidence="3" id="KW-1185">Reference proteome</keyword>
<name>A0A0E0BSY0_9ORYZ</name>
<reference evidence="2" key="1">
    <citation type="submission" date="2015-04" db="UniProtKB">
        <authorList>
            <consortium name="EnsemblPlants"/>
        </authorList>
    </citation>
    <scope>IDENTIFICATION</scope>
</reference>
<protein>
    <submittedName>
        <fullName evidence="2">Uncharacterized protein</fullName>
    </submittedName>
</protein>
<dbReference type="EnsemblPlants" id="OGLUM12G14210.1">
    <property type="protein sequence ID" value="OGLUM12G14210.1"/>
    <property type="gene ID" value="OGLUM12G14210"/>
</dbReference>
<evidence type="ECO:0000256" key="1">
    <source>
        <dbReference type="SAM" id="MobiDB-lite"/>
    </source>
</evidence>
<dbReference type="HOGENOM" id="CLU_165762_0_0_1"/>
<organism evidence="2">
    <name type="scientific">Oryza glumipatula</name>
    <dbReference type="NCBI Taxonomy" id="40148"/>
    <lineage>
        <taxon>Eukaryota</taxon>
        <taxon>Viridiplantae</taxon>
        <taxon>Streptophyta</taxon>
        <taxon>Embryophyta</taxon>
        <taxon>Tracheophyta</taxon>
        <taxon>Spermatophyta</taxon>
        <taxon>Magnoliopsida</taxon>
        <taxon>Liliopsida</taxon>
        <taxon>Poales</taxon>
        <taxon>Poaceae</taxon>
        <taxon>BOP clade</taxon>
        <taxon>Oryzoideae</taxon>
        <taxon>Oryzeae</taxon>
        <taxon>Oryzinae</taxon>
        <taxon>Oryza</taxon>
    </lineage>
</organism>
<proteinExistence type="predicted"/>
<dbReference type="AlphaFoldDB" id="A0A0E0BSY0"/>
<sequence length="85" mass="9045">MLALNAACEAPFREALRWVVWRGGGQAGGGARWRARSSTGSGTRRHAPLHAQLLAPPLPGTDTINEIREGVGKHYSVNVPLDASC</sequence>
<reference evidence="2" key="2">
    <citation type="submission" date="2018-05" db="EMBL/GenBank/DDBJ databases">
        <title>OgluRS3 (Oryza glumaepatula Reference Sequence Version 3).</title>
        <authorList>
            <person name="Zhang J."/>
            <person name="Kudrna D."/>
            <person name="Lee S."/>
            <person name="Talag J."/>
            <person name="Welchert J."/>
            <person name="Wing R.A."/>
        </authorList>
    </citation>
    <scope>NUCLEOTIDE SEQUENCE [LARGE SCALE GENOMIC DNA]</scope>
</reference>
<accession>A0A0E0BSY0</accession>
<dbReference type="Proteomes" id="UP000026961">
    <property type="component" value="Chromosome 12"/>
</dbReference>
<evidence type="ECO:0000313" key="2">
    <source>
        <dbReference type="EnsemblPlants" id="OGLUM12G14210.1"/>
    </source>
</evidence>
<dbReference type="Gramene" id="OGLUM12G14210.1">
    <property type="protein sequence ID" value="OGLUM12G14210.1"/>
    <property type="gene ID" value="OGLUM12G14210"/>
</dbReference>
<evidence type="ECO:0000313" key="3">
    <source>
        <dbReference type="Proteomes" id="UP000026961"/>
    </source>
</evidence>